<feature type="signal peptide" evidence="10">
    <location>
        <begin position="1"/>
        <end position="17"/>
    </location>
</feature>
<proteinExistence type="inferred from homology"/>
<dbReference type="EMBL" id="OA882310">
    <property type="protein sequence ID" value="CAD7274607.1"/>
    <property type="molecule type" value="Genomic_DNA"/>
</dbReference>
<evidence type="ECO:0000256" key="7">
    <source>
        <dbReference type="ARBA" id="ARBA00022989"/>
    </source>
</evidence>
<dbReference type="OrthoDB" id="8959630at2759"/>
<keyword evidence="6" id="KW-0735">Signal-anchor</keyword>
<protein>
    <recommendedName>
        <fullName evidence="11">Fringe-like glycosyltransferase domain-containing protein</fullName>
    </recommendedName>
</protein>
<keyword evidence="5" id="KW-0812">Transmembrane</keyword>
<accession>A0A7R9BFZ4</accession>
<evidence type="ECO:0000256" key="3">
    <source>
        <dbReference type="ARBA" id="ARBA00022676"/>
    </source>
</evidence>
<comment type="similarity">
    <text evidence="2">Belongs to the glycosyltransferase 31 family.</text>
</comment>
<evidence type="ECO:0000256" key="8">
    <source>
        <dbReference type="ARBA" id="ARBA00023136"/>
    </source>
</evidence>
<keyword evidence="3" id="KW-0328">Glycosyltransferase</keyword>
<evidence type="ECO:0000256" key="5">
    <source>
        <dbReference type="ARBA" id="ARBA00022692"/>
    </source>
</evidence>
<evidence type="ECO:0000259" key="11">
    <source>
        <dbReference type="Pfam" id="PF02434"/>
    </source>
</evidence>
<evidence type="ECO:0000256" key="9">
    <source>
        <dbReference type="ARBA" id="ARBA00037847"/>
    </source>
</evidence>
<dbReference type="InterPro" id="IPR003378">
    <property type="entry name" value="Fringe-like_glycosylTrfase"/>
</dbReference>
<evidence type="ECO:0000313" key="13">
    <source>
        <dbReference type="Proteomes" id="UP000678499"/>
    </source>
</evidence>
<evidence type="ECO:0000256" key="2">
    <source>
        <dbReference type="ARBA" id="ARBA00008661"/>
    </source>
</evidence>
<keyword evidence="7" id="KW-1133">Transmembrane helix</keyword>
<dbReference type="EMBL" id="CAJPEX010000273">
    <property type="protein sequence ID" value="CAG0914759.1"/>
    <property type="molecule type" value="Genomic_DNA"/>
</dbReference>
<dbReference type="PANTHER" id="PTHR10811">
    <property type="entry name" value="FRINGE-RELATED"/>
    <property type="match status" value="1"/>
</dbReference>
<keyword evidence="8" id="KW-0472">Membrane</keyword>
<dbReference type="AlphaFoldDB" id="A0A7R9BFZ4"/>
<name>A0A7R9BFZ4_9CRUS</name>
<sequence>MFARPLLLLLFIPGVPAILGLSWDHFWWFCHFDDDNYVNVPKLVKLLGRYDPQENVYLGKPSIPAPLEIPGKDPSSVSAFLHLI</sequence>
<organism evidence="12">
    <name type="scientific">Notodromas monacha</name>
    <dbReference type="NCBI Taxonomy" id="399045"/>
    <lineage>
        <taxon>Eukaryota</taxon>
        <taxon>Metazoa</taxon>
        <taxon>Ecdysozoa</taxon>
        <taxon>Arthropoda</taxon>
        <taxon>Crustacea</taxon>
        <taxon>Oligostraca</taxon>
        <taxon>Ostracoda</taxon>
        <taxon>Podocopa</taxon>
        <taxon>Podocopida</taxon>
        <taxon>Cypridocopina</taxon>
        <taxon>Cypridoidea</taxon>
        <taxon>Cyprididae</taxon>
        <taxon>Notodromas</taxon>
    </lineage>
</organism>
<dbReference type="GO" id="GO:0012505">
    <property type="term" value="C:endomembrane system"/>
    <property type="evidence" value="ECO:0007669"/>
    <property type="project" value="UniProtKB-SubCell"/>
</dbReference>
<dbReference type="Pfam" id="PF02434">
    <property type="entry name" value="Fringe"/>
    <property type="match status" value="1"/>
</dbReference>
<dbReference type="GO" id="GO:0016020">
    <property type="term" value="C:membrane"/>
    <property type="evidence" value="ECO:0007669"/>
    <property type="project" value="UniProtKB-SubCell"/>
</dbReference>
<evidence type="ECO:0000256" key="1">
    <source>
        <dbReference type="ARBA" id="ARBA00004606"/>
    </source>
</evidence>
<evidence type="ECO:0000256" key="6">
    <source>
        <dbReference type="ARBA" id="ARBA00022968"/>
    </source>
</evidence>
<dbReference type="Proteomes" id="UP000678499">
    <property type="component" value="Unassembled WGS sequence"/>
</dbReference>
<dbReference type="Gene3D" id="3.90.550.50">
    <property type="match status" value="1"/>
</dbReference>
<keyword evidence="10" id="KW-0732">Signal</keyword>
<keyword evidence="13" id="KW-1185">Reference proteome</keyword>
<evidence type="ECO:0000256" key="4">
    <source>
        <dbReference type="ARBA" id="ARBA00022679"/>
    </source>
</evidence>
<evidence type="ECO:0000313" key="12">
    <source>
        <dbReference type="EMBL" id="CAD7274607.1"/>
    </source>
</evidence>
<reference evidence="12" key="1">
    <citation type="submission" date="2020-11" db="EMBL/GenBank/DDBJ databases">
        <authorList>
            <person name="Tran Van P."/>
        </authorList>
    </citation>
    <scope>NUCLEOTIDE SEQUENCE</scope>
</reference>
<feature type="domain" description="Fringe-like glycosyltransferase" evidence="11">
    <location>
        <begin position="27"/>
        <end position="69"/>
    </location>
</feature>
<keyword evidence="4" id="KW-0808">Transferase</keyword>
<evidence type="ECO:0000256" key="10">
    <source>
        <dbReference type="SAM" id="SignalP"/>
    </source>
</evidence>
<gene>
    <name evidence="12" type="ORF">NMOB1V02_LOCUS2435</name>
</gene>
<comment type="subcellular location">
    <subcellularLocation>
        <location evidence="9">Endomembrane system</location>
        <topology evidence="9">Single-pass membrane protein</topology>
    </subcellularLocation>
    <subcellularLocation>
        <location evidence="1">Membrane</location>
        <topology evidence="1">Single-pass type II membrane protein</topology>
    </subcellularLocation>
</comment>
<feature type="chain" id="PRO_5036210066" description="Fringe-like glycosyltransferase domain-containing protein" evidence="10">
    <location>
        <begin position="18"/>
        <end position="84"/>
    </location>
</feature>
<feature type="non-terminal residue" evidence="12">
    <location>
        <position position="84"/>
    </location>
</feature>
<dbReference type="GO" id="GO:0016757">
    <property type="term" value="F:glycosyltransferase activity"/>
    <property type="evidence" value="ECO:0007669"/>
    <property type="project" value="UniProtKB-KW"/>
</dbReference>